<dbReference type="AlphaFoldDB" id="A0AAW4UKT7"/>
<evidence type="ECO:0000256" key="1">
    <source>
        <dbReference type="ARBA" id="ARBA00010923"/>
    </source>
</evidence>
<sequence>MKEGYRVLGEYIRQVDIRNKEGKKENLLGVSVQKQFIQSIANTVGTDFTKYKVVKKGQFTYIPDTSRRGDKIAIALLEDYEEGLVSNVYTVFEVIDTEKLLPEYLMLWFSRPEFDRYARFKSHGSVREVMDWEEMCKVELPVPDIEKQRKIVKAYKTITDRIALKQKINDNLEATAQAYFDNLFFSCDDTDCTLADIALVNPSRPLSKGVEARCFDMSTLPTSGCIPTGDTTKPYNGGVRFINGDTLIARITPCLENGKAAYINILNEGEVAFGSTEYIVFASKDDIPSCFYYFLIRNSKFVTFALQFMNGSSGRQRVSGEELASFPLMIPSKEKLAAFNKVGKLVLEQMKEATEEIQFLKQLQETITATLSSN</sequence>
<dbReference type="Pfam" id="PF01420">
    <property type="entry name" value="Methylase_S"/>
    <property type="match status" value="2"/>
</dbReference>
<dbReference type="Proteomes" id="UP001197684">
    <property type="component" value="Unassembled WGS sequence"/>
</dbReference>
<evidence type="ECO:0000313" key="5">
    <source>
        <dbReference type="EMBL" id="MCB6938720.1"/>
    </source>
</evidence>
<keyword evidence="5" id="KW-0540">Nuclease</keyword>
<comment type="caution">
    <text evidence="5">The sequence shown here is derived from an EMBL/GenBank/DDBJ whole genome shotgun (WGS) entry which is preliminary data.</text>
</comment>
<dbReference type="GO" id="GO:0004519">
    <property type="term" value="F:endonuclease activity"/>
    <property type="evidence" value="ECO:0007669"/>
    <property type="project" value="UniProtKB-KW"/>
</dbReference>
<evidence type="ECO:0000256" key="2">
    <source>
        <dbReference type="ARBA" id="ARBA00022747"/>
    </source>
</evidence>
<dbReference type="GO" id="GO:0003677">
    <property type="term" value="F:DNA binding"/>
    <property type="evidence" value="ECO:0007669"/>
    <property type="project" value="UniProtKB-KW"/>
</dbReference>
<dbReference type="InterPro" id="IPR052021">
    <property type="entry name" value="Type-I_RS_S_subunit"/>
</dbReference>
<keyword evidence="5" id="KW-0378">Hydrolase</keyword>
<gene>
    <name evidence="5" type="ORF">LIZ56_09905</name>
</gene>
<name>A0AAW4UKT7_9FIRM</name>
<dbReference type="SUPFAM" id="SSF116734">
    <property type="entry name" value="DNA methylase specificity domain"/>
    <property type="match status" value="2"/>
</dbReference>
<accession>A0AAW4UKT7</accession>
<dbReference type="GO" id="GO:0009307">
    <property type="term" value="P:DNA restriction-modification system"/>
    <property type="evidence" value="ECO:0007669"/>
    <property type="project" value="UniProtKB-KW"/>
</dbReference>
<keyword evidence="2" id="KW-0680">Restriction system</keyword>
<dbReference type="PANTHER" id="PTHR30408">
    <property type="entry name" value="TYPE-1 RESTRICTION ENZYME ECOKI SPECIFICITY PROTEIN"/>
    <property type="match status" value="1"/>
</dbReference>
<dbReference type="InterPro" id="IPR000055">
    <property type="entry name" value="Restrct_endonuc_typeI_TRD"/>
</dbReference>
<protein>
    <submittedName>
        <fullName evidence="5">Restriction endonuclease subunit S</fullName>
    </submittedName>
</protein>
<comment type="similarity">
    <text evidence="1">Belongs to the type-I restriction system S methylase family.</text>
</comment>
<feature type="domain" description="Type I restriction modification DNA specificity" evidence="4">
    <location>
        <begin position="243"/>
        <end position="367"/>
    </location>
</feature>
<reference evidence="5" key="1">
    <citation type="submission" date="2021-10" db="EMBL/GenBank/DDBJ databases">
        <title>Collection of gut derived symbiotic bacterial strains cultured from healthy donors.</title>
        <authorList>
            <person name="Lin H."/>
            <person name="Littmann E."/>
            <person name="Kohout C."/>
            <person name="Pamer E.G."/>
        </authorList>
    </citation>
    <scope>NUCLEOTIDE SEQUENCE</scope>
    <source>
        <strain evidence="5">DFI.9.42</strain>
    </source>
</reference>
<proteinExistence type="inferred from homology"/>
<evidence type="ECO:0000256" key="3">
    <source>
        <dbReference type="ARBA" id="ARBA00023125"/>
    </source>
</evidence>
<dbReference type="EMBL" id="JAJCJK010000014">
    <property type="protein sequence ID" value="MCB6938720.1"/>
    <property type="molecule type" value="Genomic_DNA"/>
</dbReference>
<keyword evidence="5" id="KW-0255">Endonuclease</keyword>
<evidence type="ECO:0000259" key="4">
    <source>
        <dbReference type="Pfam" id="PF01420"/>
    </source>
</evidence>
<dbReference type="RefSeq" id="WP_306780941.1">
    <property type="nucleotide sequence ID" value="NZ_JAJCJK010000014.1"/>
</dbReference>
<feature type="domain" description="Type I restriction modification DNA specificity" evidence="4">
    <location>
        <begin position="40"/>
        <end position="173"/>
    </location>
</feature>
<dbReference type="CDD" id="cd17260">
    <property type="entry name" value="RMtype1_S_EcoEI-TRD1-CR1_like"/>
    <property type="match status" value="1"/>
</dbReference>
<organism evidence="5 6">
    <name type="scientific">Agathobacter rectalis</name>
    <dbReference type="NCBI Taxonomy" id="39491"/>
    <lineage>
        <taxon>Bacteria</taxon>
        <taxon>Bacillati</taxon>
        <taxon>Bacillota</taxon>
        <taxon>Clostridia</taxon>
        <taxon>Lachnospirales</taxon>
        <taxon>Lachnospiraceae</taxon>
        <taxon>Agathobacter</taxon>
    </lineage>
</organism>
<dbReference type="PANTHER" id="PTHR30408:SF13">
    <property type="entry name" value="TYPE I RESTRICTION ENZYME HINDI SPECIFICITY SUBUNIT"/>
    <property type="match status" value="1"/>
</dbReference>
<dbReference type="InterPro" id="IPR044946">
    <property type="entry name" value="Restrct_endonuc_typeI_TRD_sf"/>
</dbReference>
<evidence type="ECO:0000313" key="6">
    <source>
        <dbReference type="Proteomes" id="UP001197684"/>
    </source>
</evidence>
<dbReference type="Gene3D" id="3.90.220.20">
    <property type="entry name" value="DNA methylase specificity domains"/>
    <property type="match status" value="2"/>
</dbReference>
<keyword evidence="3" id="KW-0238">DNA-binding</keyword>